<dbReference type="HOGENOM" id="CLU_3280495_0_0_1"/>
<reference evidence="2" key="1">
    <citation type="journal article" date="2012" name="Nat. Biotechnol.">
        <title>Reference genome sequence of the model plant Setaria.</title>
        <authorList>
            <person name="Bennetzen J.L."/>
            <person name="Schmutz J."/>
            <person name="Wang H."/>
            <person name="Percifield R."/>
            <person name="Hawkins J."/>
            <person name="Pontaroli A.C."/>
            <person name="Estep M."/>
            <person name="Feng L."/>
            <person name="Vaughn J.N."/>
            <person name="Grimwood J."/>
            <person name="Jenkins J."/>
            <person name="Barry K."/>
            <person name="Lindquist E."/>
            <person name="Hellsten U."/>
            <person name="Deshpande S."/>
            <person name="Wang X."/>
            <person name="Wu X."/>
            <person name="Mitros T."/>
            <person name="Triplett J."/>
            <person name="Yang X."/>
            <person name="Ye C.Y."/>
            <person name="Mauro-Herrera M."/>
            <person name="Wang L."/>
            <person name="Li P."/>
            <person name="Sharma M."/>
            <person name="Sharma R."/>
            <person name="Ronald P.C."/>
            <person name="Panaud O."/>
            <person name="Kellogg E.A."/>
            <person name="Brutnell T.P."/>
            <person name="Doust A.N."/>
            <person name="Tuskan G.A."/>
            <person name="Rokhsar D."/>
            <person name="Devos K.M."/>
        </authorList>
    </citation>
    <scope>NUCLEOTIDE SEQUENCE [LARGE SCALE GENOMIC DNA]</scope>
    <source>
        <strain evidence="2">cv. Yugu1</strain>
    </source>
</reference>
<dbReference type="AlphaFoldDB" id="K3YF55"/>
<proteinExistence type="predicted"/>
<evidence type="ECO:0000313" key="2">
    <source>
        <dbReference type="Proteomes" id="UP000004995"/>
    </source>
</evidence>
<evidence type="ECO:0000313" key="1">
    <source>
        <dbReference type="EnsemblPlants" id="KQK96662"/>
    </source>
</evidence>
<dbReference type="Proteomes" id="UP000004995">
    <property type="component" value="Unassembled WGS sequence"/>
</dbReference>
<organism evidence="1 2">
    <name type="scientific">Setaria italica</name>
    <name type="common">Foxtail millet</name>
    <name type="synonym">Panicum italicum</name>
    <dbReference type="NCBI Taxonomy" id="4555"/>
    <lineage>
        <taxon>Eukaryota</taxon>
        <taxon>Viridiplantae</taxon>
        <taxon>Streptophyta</taxon>
        <taxon>Embryophyta</taxon>
        <taxon>Tracheophyta</taxon>
        <taxon>Spermatophyta</taxon>
        <taxon>Magnoliopsida</taxon>
        <taxon>Liliopsida</taxon>
        <taxon>Poales</taxon>
        <taxon>Poaceae</taxon>
        <taxon>PACMAD clade</taxon>
        <taxon>Panicoideae</taxon>
        <taxon>Panicodae</taxon>
        <taxon>Paniceae</taxon>
        <taxon>Cenchrinae</taxon>
        <taxon>Setaria</taxon>
    </lineage>
</organism>
<dbReference type="EMBL" id="AGNK02004221">
    <property type="status" value="NOT_ANNOTATED_CDS"/>
    <property type="molecule type" value="Genomic_DNA"/>
</dbReference>
<name>K3YF55_SETIT</name>
<dbReference type="Gramene" id="KQK96662">
    <property type="protein sequence ID" value="KQK96662"/>
    <property type="gene ID" value="SETIT_012872mg"/>
</dbReference>
<dbReference type="EnsemblPlants" id="KQK96662">
    <property type="protein sequence ID" value="KQK96662"/>
    <property type="gene ID" value="SETIT_012872mg"/>
</dbReference>
<protein>
    <submittedName>
        <fullName evidence="1">Uncharacterized protein</fullName>
    </submittedName>
</protein>
<accession>K3YF55</accession>
<dbReference type="InParanoid" id="K3YF55"/>
<sequence>MVLMTSKSCSSRKMLARKQKHNPVGCYNNWWLCMADGGSLY</sequence>
<keyword evidence="2" id="KW-1185">Reference proteome</keyword>
<reference evidence="1" key="2">
    <citation type="submission" date="2018-08" db="UniProtKB">
        <authorList>
            <consortium name="EnsemblPlants"/>
        </authorList>
    </citation>
    <scope>IDENTIFICATION</scope>
    <source>
        <strain evidence="1">Yugu1</strain>
    </source>
</reference>